<dbReference type="EMBL" id="JAAWWB010000001">
    <property type="protein sequence ID" value="KAG6792876.1"/>
    <property type="molecule type" value="Genomic_DNA"/>
</dbReference>
<dbReference type="GO" id="GO:0051276">
    <property type="term" value="P:chromosome organization"/>
    <property type="evidence" value="ECO:0007669"/>
    <property type="project" value="UniProtKB-ARBA"/>
</dbReference>
<proteinExistence type="inferred from homology"/>
<keyword evidence="5" id="KW-0158">Chromosome</keyword>
<accession>A0A8X8DJ78</accession>
<dbReference type="Pfam" id="PF02463">
    <property type="entry name" value="SMC_N"/>
    <property type="match status" value="1"/>
</dbReference>
<feature type="domain" description="RecF/RecN/SMC N-terminal" evidence="12">
    <location>
        <begin position="29"/>
        <end position="1124"/>
    </location>
</feature>
<name>A0A8X8DJ78_POPTO</name>
<evidence type="ECO:0000313" key="13">
    <source>
        <dbReference type="EMBL" id="KAG6792876.1"/>
    </source>
</evidence>
<evidence type="ECO:0000256" key="4">
    <source>
        <dbReference type="ARBA" id="ARBA00018687"/>
    </source>
</evidence>
<evidence type="ECO:0000256" key="8">
    <source>
        <dbReference type="ARBA" id="ARBA00023054"/>
    </source>
</evidence>
<feature type="coiled-coil region" evidence="10">
    <location>
        <begin position="499"/>
        <end position="526"/>
    </location>
</feature>
<evidence type="ECO:0000256" key="2">
    <source>
        <dbReference type="ARBA" id="ARBA00004286"/>
    </source>
</evidence>
<dbReference type="FunFam" id="3.40.50.300:FF:001301">
    <property type="entry name" value="Structural maintenance of chromosomes 5"/>
    <property type="match status" value="1"/>
</dbReference>
<dbReference type="GO" id="GO:0003697">
    <property type="term" value="F:single-stranded DNA binding"/>
    <property type="evidence" value="ECO:0007669"/>
    <property type="project" value="TreeGrafter"/>
</dbReference>
<dbReference type="InterPro" id="IPR003395">
    <property type="entry name" value="RecF/RecN/SMC_N"/>
</dbReference>
<comment type="similarity">
    <text evidence="3">Belongs to the SMC family. SMC5 subfamily.</text>
</comment>
<reference evidence="13" key="1">
    <citation type="journal article" date="2020" name="bioRxiv">
        <title>Hybrid origin of Populus tomentosa Carr. identified through genome sequencing and phylogenomic analysis.</title>
        <authorList>
            <person name="An X."/>
            <person name="Gao K."/>
            <person name="Chen Z."/>
            <person name="Li J."/>
            <person name="Yang X."/>
            <person name="Yang X."/>
            <person name="Zhou J."/>
            <person name="Guo T."/>
            <person name="Zhao T."/>
            <person name="Huang S."/>
            <person name="Miao D."/>
            <person name="Khan W.U."/>
            <person name="Rao P."/>
            <person name="Ye M."/>
            <person name="Lei B."/>
            <person name="Liao W."/>
            <person name="Wang J."/>
            <person name="Ji L."/>
            <person name="Li Y."/>
            <person name="Guo B."/>
            <person name="Mustafa N.S."/>
            <person name="Li S."/>
            <person name="Yun Q."/>
            <person name="Keller S.R."/>
            <person name="Mao J."/>
            <person name="Zhang R."/>
            <person name="Strauss S.H."/>
        </authorList>
    </citation>
    <scope>NUCLEOTIDE SEQUENCE</scope>
    <source>
        <strain evidence="13">GM15</strain>
        <tissue evidence="13">Leaf</tissue>
    </source>
</reference>
<evidence type="ECO:0000256" key="1">
    <source>
        <dbReference type="ARBA" id="ARBA00004123"/>
    </source>
</evidence>
<dbReference type="PANTHER" id="PTHR45916:SF1">
    <property type="entry name" value="STRUCTURAL MAINTENANCE OF CHROMOSOMES PROTEIN 5"/>
    <property type="match status" value="1"/>
</dbReference>
<comment type="caution">
    <text evidence="13">The sequence shown here is derived from an EMBL/GenBank/DDBJ whole genome shotgun (WGS) entry which is preliminary data.</text>
</comment>
<evidence type="ECO:0000256" key="7">
    <source>
        <dbReference type="ARBA" id="ARBA00022840"/>
    </source>
</evidence>
<dbReference type="OrthoDB" id="10254973at2759"/>
<keyword evidence="7" id="KW-0067">ATP-binding</keyword>
<dbReference type="GO" id="GO:0005634">
    <property type="term" value="C:nucleus"/>
    <property type="evidence" value="ECO:0007669"/>
    <property type="project" value="UniProtKB-SubCell"/>
</dbReference>
<dbReference type="GO" id="GO:0005524">
    <property type="term" value="F:ATP binding"/>
    <property type="evidence" value="ECO:0007669"/>
    <property type="project" value="UniProtKB-KW"/>
</dbReference>
<protein>
    <recommendedName>
        <fullName evidence="4">Structural maintenance of chromosomes protein 5</fullName>
    </recommendedName>
</protein>
<keyword evidence="14" id="KW-1185">Reference proteome</keyword>
<dbReference type="AlphaFoldDB" id="A0A8X8DJ78"/>
<feature type="region of interest" description="Disordered" evidence="11">
    <location>
        <begin position="1"/>
        <end position="22"/>
    </location>
</feature>
<dbReference type="GO" id="GO:0000724">
    <property type="term" value="P:double-strand break repair via homologous recombination"/>
    <property type="evidence" value="ECO:0007669"/>
    <property type="project" value="TreeGrafter"/>
</dbReference>
<comment type="subcellular location">
    <subcellularLocation>
        <location evidence="2">Chromosome</location>
    </subcellularLocation>
    <subcellularLocation>
        <location evidence="1">Nucleus</location>
    </subcellularLocation>
</comment>
<keyword evidence="6" id="KW-0547">Nucleotide-binding</keyword>
<evidence type="ECO:0000259" key="12">
    <source>
        <dbReference type="Pfam" id="PF02463"/>
    </source>
</evidence>
<evidence type="ECO:0000256" key="6">
    <source>
        <dbReference type="ARBA" id="ARBA00022741"/>
    </source>
</evidence>
<keyword evidence="9" id="KW-0539">Nucleus</keyword>
<sequence length="1196" mass="137352">MKRPSTREEPPSKRAKTSRGEDDYMPGNIIEIELRNFMTYDCLVCKPGSRLNLVIGPNGSGKSSIVCAIALGLGGEPQLLGRATSIGAYVKRGEESGHIKISLRGSTKDEKITIIRRIDAHNKSEWLFNGKVASKKEVIEIMQQFNIQVNNLTQFLPQDRVCEFAKLSPVQLLEETEKAVGDPQLPIQHRALVDKSRELKTIEMAVKRNGETLNQLKALNAELEKDVERVRQREVLLKKAESMKKKLPWLKYDAIKADYLKAKEAEKDVKQKLEEAAKTLNNLREPIEYDVLFLLPIYIMKLNLSLRLAMTAPAGFEVIVKASALWFVKQKLEKPQMDAKCKRLSNLIKENAKRRMELLEKESSLGVQIRGKYKEMGDLKKEEESRQQRIIKAKEDLAIAEAELRNLPVHEPPKDVLVSILFSWNWHLLLVVLSVPGQYGNLILAFFYSKHMESEVFTMNCPLEDKLRSQISDLKVSANQKRIQKQDKEKVLNQKNIALRHCVDRLKDMENKNNKLLQALRNSGAEKIFEAYHWLREHRQELNKEVYGPVLLEVNVSNRDHADYLEGHVPYYIWKCSMLALSCILHPCLHLDYLLLLLRASLHEMNADGKCESVLVQSFITQDPRDRDFLVRNLKSFDVPILNYVGDKYRHKEPFFISNEMRELGIYSRLDQVFEAPDAVKEVLISQFGLEHSYIGSKETDQKASEVAKLRVLDFWTPENHYRWSVSRYGGHVSGSVDPVDRSRLLLCGSDVGEIERLRCRKEELEETVCALEEDLKLLMTEQRSIDEEEAKLHKQREEIVSNVTLEMRKRREMENRVDQRKRKLESLLREDDQDAVMAKLIDEAANLNTRRLQCAIDIKNLLVEAVAYKWNFAEKHMTSIEFDAKIRELEHGLKQPAKFAQQVACQLEYCKKETEDHRQQLLAAKRHAESIAIITPELEKAFLEMPTTIEELEAAIHDTLSQANSTLSLNQNVVEEYEHRQGKIEAITKKLEADKEELKKCLAEIDALKESWLPTLRSLVTQINETFSHNFQEMAVAGEVSLDEHDNDFDQFGILIKVKFREAGQLQVLSAHHQSGGERSVSTILYLVSLQDLTNCPFRVVDEINQGMDPTNERKMFQQLVRAASQPNTPQCFLLTPKLLPNLEYSEACSILNIMNGPWIEQPSKVENVGGLSQGFWEKVDAEISVLTKTPPWNP</sequence>
<dbReference type="GO" id="GO:0030915">
    <property type="term" value="C:Smc5-Smc6 complex"/>
    <property type="evidence" value="ECO:0007669"/>
    <property type="project" value="TreeGrafter"/>
</dbReference>
<evidence type="ECO:0000256" key="5">
    <source>
        <dbReference type="ARBA" id="ARBA00022454"/>
    </source>
</evidence>
<dbReference type="PANTHER" id="PTHR45916">
    <property type="entry name" value="STRUCTURAL MAINTENANCE OF CHROMOSOMES PROTEIN 5"/>
    <property type="match status" value="1"/>
</dbReference>
<feature type="coiled-coil region" evidence="10">
    <location>
        <begin position="755"/>
        <end position="831"/>
    </location>
</feature>
<dbReference type="Proteomes" id="UP000886885">
    <property type="component" value="Chromosome 1A"/>
</dbReference>
<organism evidence="13 14">
    <name type="scientific">Populus tomentosa</name>
    <name type="common">Chinese white poplar</name>
    <dbReference type="NCBI Taxonomy" id="118781"/>
    <lineage>
        <taxon>Eukaryota</taxon>
        <taxon>Viridiplantae</taxon>
        <taxon>Streptophyta</taxon>
        <taxon>Embryophyta</taxon>
        <taxon>Tracheophyta</taxon>
        <taxon>Spermatophyta</taxon>
        <taxon>Magnoliopsida</taxon>
        <taxon>eudicotyledons</taxon>
        <taxon>Gunneridae</taxon>
        <taxon>Pentapetalae</taxon>
        <taxon>rosids</taxon>
        <taxon>fabids</taxon>
        <taxon>Malpighiales</taxon>
        <taxon>Salicaceae</taxon>
        <taxon>Saliceae</taxon>
        <taxon>Populus</taxon>
    </lineage>
</organism>
<keyword evidence="8 10" id="KW-0175">Coiled coil</keyword>
<evidence type="ECO:0000256" key="3">
    <source>
        <dbReference type="ARBA" id="ARBA00010171"/>
    </source>
</evidence>
<feature type="coiled-coil region" evidence="10">
    <location>
        <begin position="985"/>
        <end position="1012"/>
    </location>
</feature>
<feature type="coiled-coil region" evidence="10">
    <location>
        <begin position="206"/>
        <end position="283"/>
    </location>
</feature>
<evidence type="ECO:0000256" key="10">
    <source>
        <dbReference type="SAM" id="Coils"/>
    </source>
</evidence>
<gene>
    <name evidence="13" type="ORF">POTOM_002036</name>
</gene>
<evidence type="ECO:0000256" key="9">
    <source>
        <dbReference type="ARBA" id="ARBA00023242"/>
    </source>
</evidence>
<evidence type="ECO:0000256" key="11">
    <source>
        <dbReference type="SAM" id="MobiDB-lite"/>
    </source>
</evidence>
<evidence type="ECO:0000313" key="14">
    <source>
        <dbReference type="Proteomes" id="UP000886885"/>
    </source>
</evidence>